<protein>
    <recommendedName>
        <fullName evidence="8">Xylanolytic transcriptional activator regulatory domain-containing protein</fullName>
    </recommendedName>
</protein>
<reference evidence="9 10" key="1">
    <citation type="journal article" date="2016" name="Sci. Rep.">
        <title>Penicillium arizonense, a new, genome sequenced fungal species, reveals a high chemical diversity in secreted metabolites.</title>
        <authorList>
            <person name="Grijseels S."/>
            <person name="Nielsen J.C."/>
            <person name="Randelovic M."/>
            <person name="Nielsen J."/>
            <person name="Nielsen K.F."/>
            <person name="Workman M."/>
            <person name="Frisvad J.C."/>
        </authorList>
    </citation>
    <scope>NUCLEOTIDE SEQUENCE [LARGE SCALE GENOMIC DNA]</scope>
    <source>
        <strain evidence="9 10">CBS 141311</strain>
    </source>
</reference>
<keyword evidence="7" id="KW-1133">Transmembrane helix</keyword>
<dbReference type="GO" id="GO:0000981">
    <property type="term" value="F:DNA-binding transcription factor activity, RNA polymerase II-specific"/>
    <property type="evidence" value="ECO:0007669"/>
    <property type="project" value="InterPro"/>
</dbReference>
<dbReference type="CDD" id="cd12148">
    <property type="entry name" value="fungal_TF_MHR"/>
    <property type="match status" value="1"/>
</dbReference>
<evidence type="ECO:0000313" key="10">
    <source>
        <dbReference type="Proteomes" id="UP000177622"/>
    </source>
</evidence>
<dbReference type="OrthoDB" id="39175at2759"/>
<dbReference type="PANTHER" id="PTHR46910">
    <property type="entry name" value="TRANSCRIPTION FACTOR PDR1"/>
    <property type="match status" value="1"/>
</dbReference>
<feature type="compositionally biased region" description="Low complexity" evidence="6">
    <location>
        <begin position="287"/>
        <end position="298"/>
    </location>
</feature>
<evidence type="ECO:0000256" key="4">
    <source>
        <dbReference type="ARBA" id="ARBA00023163"/>
    </source>
</evidence>
<feature type="region of interest" description="Disordered" evidence="6">
    <location>
        <begin position="275"/>
        <end position="368"/>
    </location>
</feature>
<organism evidence="9 10">
    <name type="scientific">Penicillium arizonense</name>
    <dbReference type="NCBI Taxonomy" id="1835702"/>
    <lineage>
        <taxon>Eukaryota</taxon>
        <taxon>Fungi</taxon>
        <taxon>Dikarya</taxon>
        <taxon>Ascomycota</taxon>
        <taxon>Pezizomycotina</taxon>
        <taxon>Eurotiomycetes</taxon>
        <taxon>Eurotiomycetidae</taxon>
        <taxon>Eurotiales</taxon>
        <taxon>Aspergillaceae</taxon>
        <taxon>Penicillium</taxon>
    </lineage>
</organism>
<dbReference type="CDD" id="cd09917">
    <property type="entry name" value="F-box_SF"/>
    <property type="match status" value="1"/>
</dbReference>
<feature type="domain" description="Xylanolytic transcriptional activator regulatory" evidence="8">
    <location>
        <begin position="558"/>
        <end position="630"/>
    </location>
</feature>
<dbReference type="InterPro" id="IPR050987">
    <property type="entry name" value="AtrR-like"/>
</dbReference>
<keyword evidence="2" id="KW-0805">Transcription regulation</keyword>
<dbReference type="InterPro" id="IPR007219">
    <property type="entry name" value="XnlR_reg_dom"/>
</dbReference>
<dbReference type="CDD" id="cd00067">
    <property type="entry name" value="GAL4"/>
    <property type="match status" value="1"/>
</dbReference>
<dbReference type="AlphaFoldDB" id="A0A1F5LN68"/>
<evidence type="ECO:0000256" key="6">
    <source>
        <dbReference type="SAM" id="MobiDB-lite"/>
    </source>
</evidence>
<dbReference type="EMBL" id="LXJU01000006">
    <property type="protein sequence ID" value="OGE54567.1"/>
    <property type="molecule type" value="Genomic_DNA"/>
</dbReference>
<keyword evidence="5" id="KW-0539">Nucleus</keyword>
<evidence type="ECO:0000256" key="7">
    <source>
        <dbReference type="SAM" id="Phobius"/>
    </source>
</evidence>
<dbReference type="SMART" id="SM00906">
    <property type="entry name" value="Fungal_trans"/>
    <property type="match status" value="1"/>
</dbReference>
<dbReference type="GeneID" id="34575088"/>
<dbReference type="PANTHER" id="PTHR46910:SF1">
    <property type="entry name" value="MISCELLANEOUS ZN(II)2CYS6 TRANSCRIPTION FACTOR (EUROFUNG)-RELATED"/>
    <property type="match status" value="1"/>
</dbReference>
<proteinExistence type="predicted"/>
<keyword evidence="3" id="KW-0238">DNA-binding</keyword>
<accession>A0A1F5LN68</accession>
<evidence type="ECO:0000313" key="9">
    <source>
        <dbReference type="EMBL" id="OGE54567.1"/>
    </source>
</evidence>
<evidence type="ECO:0000256" key="1">
    <source>
        <dbReference type="ARBA" id="ARBA00022723"/>
    </source>
</evidence>
<keyword evidence="4" id="KW-0804">Transcription</keyword>
<dbReference type="GO" id="GO:0003677">
    <property type="term" value="F:DNA binding"/>
    <property type="evidence" value="ECO:0007669"/>
    <property type="project" value="UniProtKB-KW"/>
</dbReference>
<keyword evidence="7" id="KW-0812">Transmembrane</keyword>
<evidence type="ECO:0000256" key="3">
    <source>
        <dbReference type="ARBA" id="ARBA00023125"/>
    </source>
</evidence>
<feature type="compositionally biased region" description="Polar residues" evidence="6">
    <location>
        <begin position="308"/>
        <end position="317"/>
    </location>
</feature>
<dbReference type="RefSeq" id="XP_022490001.1">
    <property type="nucleotide sequence ID" value="XM_022630354.1"/>
</dbReference>
<gene>
    <name evidence="9" type="ORF">PENARI_c006G05808</name>
</gene>
<dbReference type="Proteomes" id="UP000177622">
    <property type="component" value="Unassembled WGS sequence"/>
</dbReference>
<dbReference type="Gene3D" id="4.10.240.10">
    <property type="entry name" value="Zn(2)-C6 fungal-type DNA-binding domain"/>
    <property type="match status" value="1"/>
</dbReference>
<sequence length="912" mass="102818">MPHFLDRVRTVLRRSKRSSISVGPKESIWERLPSDVFVAIAATCNLKDIGSLSLTCRLLHDRVAKLEFAIAWAYIQLRKQKGHHDQYIYGGLSPGDDIHFISELFPPPPPEYSTGMDHDNAGYSLGYLGDLHRCWKTCLRLSYHLADHVVEHHLETDPLAQPLWSSSKTEKEVVYSKAVASLQAKLLHPIAYAIFFLESSASSSDDPDHHHHHPHSLASSVRRQRTHVKVKCDRLDPCMNCVDAGAECLRQRQARVHRPRVSRIEALSERLAKLEESSGKDLPNFPASNHAASSASSSPRTNPMGVTEVTSNRTSEPANGRKKRYVPYDSQEIAQFAPPANKRRKSQSVLQQKTHHETHSPGSTHHASEAREYIEHELQCNPALSKDRRTALESAQKFVGQLSNPTLHWEETGAMDDMTIEENIEEPVLTPELLYMMLPGPDKKTTSQGTVSWPDHISDKTLERMGLAIIEGNECEQVLQHYRINVWIKAMGVISKLAPLIASEALKVHFRKLKKRYEAAALEMLNQIPLAAAPSLLLLQSLMSATRLMQYLGDMSRCWMFTALASRVIVSLNYHNITDPNPRSDIEESVHACVYTCYYFDKTLSLLLLRPPTLPDLKVKATELIHIDPDLPTFAMITGIVEYAELKNALLGVLLDTKAIEDSEKANILSDLVARAHTIHSNMQMFRRLQEEEFSQSWGNLRREWLSMDFNYYSVLTTIIQARSSVLKSRLVALQEAFSSQVNTIDSYPYFLTWTMLLFPLAPFFVLFCNVIATSNEKDFTMIKTITDDLHQFAEANASIGKLYKLFAKFLDLCAPLIKRNLERARSGQPAVAENVAGMSEEHQFETQDDAFGRAAAEAMVDLQSANVTGVPPNAPRSEGWDDSLVWELFNNQPSLGWAESELWDVMAQFDG</sequence>
<keyword evidence="10" id="KW-1185">Reference proteome</keyword>
<keyword evidence="1" id="KW-0479">Metal-binding</keyword>
<feature type="transmembrane region" description="Helical" evidence="7">
    <location>
        <begin position="748"/>
        <end position="773"/>
    </location>
</feature>
<comment type="caution">
    <text evidence="9">The sequence shown here is derived from an EMBL/GenBank/DDBJ whole genome shotgun (WGS) entry which is preliminary data.</text>
</comment>
<evidence type="ECO:0000259" key="8">
    <source>
        <dbReference type="SMART" id="SM00906"/>
    </source>
</evidence>
<dbReference type="STRING" id="1835702.A0A1F5LN68"/>
<dbReference type="Pfam" id="PF04082">
    <property type="entry name" value="Fungal_trans"/>
    <property type="match status" value="1"/>
</dbReference>
<evidence type="ECO:0000256" key="5">
    <source>
        <dbReference type="ARBA" id="ARBA00023242"/>
    </source>
</evidence>
<dbReference type="InterPro" id="IPR036864">
    <property type="entry name" value="Zn2-C6_fun-type_DNA-bd_sf"/>
</dbReference>
<dbReference type="InterPro" id="IPR001138">
    <property type="entry name" value="Zn2Cys6_DnaBD"/>
</dbReference>
<name>A0A1F5LN68_PENAI</name>
<feature type="region of interest" description="Disordered" evidence="6">
    <location>
        <begin position="203"/>
        <end position="223"/>
    </location>
</feature>
<dbReference type="GO" id="GO:0006351">
    <property type="term" value="P:DNA-templated transcription"/>
    <property type="evidence" value="ECO:0007669"/>
    <property type="project" value="InterPro"/>
</dbReference>
<evidence type="ECO:0000256" key="2">
    <source>
        <dbReference type="ARBA" id="ARBA00023015"/>
    </source>
</evidence>
<dbReference type="GO" id="GO:0008270">
    <property type="term" value="F:zinc ion binding"/>
    <property type="evidence" value="ECO:0007669"/>
    <property type="project" value="InterPro"/>
</dbReference>
<keyword evidence="7" id="KW-0472">Membrane</keyword>